<evidence type="ECO:0000313" key="2">
    <source>
        <dbReference type="EMBL" id="RVW77642.1"/>
    </source>
</evidence>
<dbReference type="EMBL" id="QGNW01000310">
    <property type="protein sequence ID" value="RVW77642.1"/>
    <property type="molecule type" value="Genomic_DNA"/>
</dbReference>
<organism evidence="2 3">
    <name type="scientific">Vitis vinifera</name>
    <name type="common">Grape</name>
    <dbReference type="NCBI Taxonomy" id="29760"/>
    <lineage>
        <taxon>Eukaryota</taxon>
        <taxon>Viridiplantae</taxon>
        <taxon>Streptophyta</taxon>
        <taxon>Embryophyta</taxon>
        <taxon>Tracheophyta</taxon>
        <taxon>Spermatophyta</taxon>
        <taxon>Magnoliopsida</taxon>
        <taxon>eudicotyledons</taxon>
        <taxon>Gunneridae</taxon>
        <taxon>Pentapetalae</taxon>
        <taxon>rosids</taxon>
        <taxon>Vitales</taxon>
        <taxon>Vitaceae</taxon>
        <taxon>Viteae</taxon>
        <taxon>Vitis</taxon>
    </lineage>
</organism>
<protein>
    <submittedName>
        <fullName evidence="2">Retrovirus-related Pol polyprotein from transposon TNT 1-94</fullName>
    </submittedName>
</protein>
<evidence type="ECO:0000313" key="3">
    <source>
        <dbReference type="Proteomes" id="UP000288805"/>
    </source>
</evidence>
<dbReference type="InterPro" id="IPR039537">
    <property type="entry name" value="Retrotran_Ty1/copia-like"/>
</dbReference>
<comment type="caution">
    <text evidence="2">The sequence shown here is derived from an EMBL/GenBank/DDBJ whole genome shotgun (WGS) entry which is preliminary data.</text>
</comment>
<dbReference type="AlphaFoldDB" id="A0A438GZH5"/>
<dbReference type="SUPFAM" id="SSF53098">
    <property type="entry name" value="Ribonuclease H-like"/>
    <property type="match status" value="1"/>
</dbReference>
<gene>
    <name evidence="2" type="primary">POLX_2891</name>
    <name evidence="2" type="ORF">CK203_043019</name>
</gene>
<dbReference type="InterPro" id="IPR036397">
    <property type="entry name" value="RNaseH_sf"/>
</dbReference>
<feature type="region of interest" description="Disordered" evidence="1">
    <location>
        <begin position="176"/>
        <end position="202"/>
    </location>
</feature>
<dbReference type="InterPro" id="IPR012337">
    <property type="entry name" value="RNaseH-like_sf"/>
</dbReference>
<dbReference type="Proteomes" id="UP000288805">
    <property type="component" value="Unassembled WGS sequence"/>
</dbReference>
<proteinExistence type="predicted"/>
<reference evidence="2 3" key="1">
    <citation type="journal article" date="2018" name="PLoS Genet.">
        <title>Population sequencing reveals clonal diversity and ancestral inbreeding in the grapevine cultivar Chardonnay.</title>
        <authorList>
            <person name="Roach M.J."/>
            <person name="Johnson D.L."/>
            <person name="Bohlmann J."/>
            <person name="van Vuuren H.J."/>
            <person name="Jones S.J."/>
            <person name="Pretorius I.S."/>
            <person name="Schmidt S.A."/>
            <person name="Borneman A.R."/>
        </authorList>
    </citation>
    <scope>NUCLEOTIDE SEQUENCE [LARGE SCALE GENOMIC DNA]</scope>
    <source>
        <strain evidence="3">cv. Chardonnay</strain>
        <tissue evidence="2">Leaf</tissue>
    </source>
</reference>
<dbReference type="Gene3D" id="3.30.420.10">
    <property type="entry name" value="Ribonuclease H-like superfamily/Ribonuclease H"/>
    <property type="match status" value="1"/>
</dbReference>
<dbReference type="GO" id="GO:0003676">
    <property type="term" value="F:nucleic acid binding"/>
    <property type="evidence" value="ECO:0007669"/>
    <property type="project" value="InterPro"/>
</dbReference>
<dbReference type="PANTHER" id="PTHR42648:SF22">
    <property type="entry name" value="REVERSE TRANSCRIPTASE TY1_COPIA-TYPE DOMAIN-CONTAINING PROTEIN"/>
    <property type="match status" value="1"/>
</dbReference>
<evidence type="ECO:0000256" key="1">
    <source>
        <dbReference type="SAM" id="MobiDB-lite"/>
    </source>
</evidence>
<accession>A0A438GZH5</accession>
<dbReference type="PANTHER" id="PTHR42648">
    <property type="entry name" value="TRANSPOSASE, PUTATIVE-RELATED"/>
    <property type="match status" value="1"/>
</dbReference>
<sequence>MKLPVLKQPQQNGIAERKNRHILETARAILLGAHVPNHFWTDAVTTTVHLINRMPSRVLKFKTSLQALSTVISLPTALMLPPRVFGCVAFVHLHKNQRTKLDPCAVRCLFWGMAYIKRDIAGVPQNKELNWLRFDWEPVVSESNTELDVEPVVSVSNTEPDVDTEPGVLPLVIEEQQPQQSIVPPPSTVSKDPSPENIPEVSSLNTLSTPVLTNDAHVGYELPYRHNRGKPPDRYSPNIEDRRLKYPIANYVSTKTLPEPLKTFADALSSC</sequence>
<name>A0A438GZH5_VITVI</name>